<comment type="cofactor">
    <cofactor evidence="1">
        <name>Mg(2+)</name>
        <dbReference type="ChEBI" id="CHEBI:18420"/>
    </cofactor>
</comment>
<evidence type="ECO:0000313" key="7">
    <source>
        <dbReference type="EMBL" id="ANO50277.1"/>
    </source>
</evidence>
<dbReference type="CDD" id="cd01948">
    <property type="entry name" value="EAL"/>
    <property type="match status" value="1"/>
</dbReference>
<dbReference type="InterPro" id="IPR035919">
    <property type="entry name" value="EAL_sf"/>
</dbReference>
<accession>A0A193LCP1</accession>
<keyword evidence="8" id="KW-1185">Reference proteome</keyword>
<organism evidence="7 8">
    <name type="scientific">Woeseia oceani</name>
    <dbReference type="NCBI Taxonomy" id="1548547"/>
    <lineage>
        <taxon>Bacteria</taxon>
        <taxon>Pseudomonadati</taxon>
        <taxon>Pseudomonadota</taxon>
        <taxon>Gammaproteobacteria</taxon>
        <taxon>Woeseiales</taxon>
        <taxon>Woeseiaceae</taxon>
        <taxon>Woeseia</taxon>
    </lineage>
</organism>
<reference evidence="7 8" key="1">
    <citation type="submission" date="2016-06" db="EMBL/GenBank/DDBJ databases">
        <title>Complete genome sequence of a deep-branching marine Gamma Proteobacterium Woeseia oceani type strain XK5.</title>
        <authorList>
            <person name="Mu D."/>
            <person name="Du Z."/>
        </authorList>
    </citation>
    <scope>NUCLEOTIDE SEQUENCE [LARGE SCALE GENOMIC DNA]</scope>
    <source>
        <strain evidence="7 8">XK5</strain>
    </source>
</reference>
<protein>
    <recommendedName>
        <fullName evidence="9">Diguanylate cyclase</fullName>
    </recommendedName>
</protein>
<dbReference type="Pfam" id="PF00563">
    <property type="entry name" value="EAL"/>
    <property type="match status" value="1"/>
</dbReference>
<dbReference type="PANTHER" id="PTHR33121">
    <property type="entry name" value="CYCLIC DI-GMP PHOSPHODIESTERASE PDEF"/>
    <property type="match status" value="1"/>
</dbReference>
<dbReference type="Pfam" id="PF00990">
    <property type="entry name" value="GGDEF"/>
    <property type="match status" value="1"/>
</dbReference>
<evidence type="ECO:0000313" key="8">
    <source>
        <dbReference type="Proteomes" id="UP000092695"/>
    </source>
</evidence>
<dbReference type="PROSITE" id="PS50887">
    <property type="entry name" value="GGDEF"/>
    <property type="match status" value="1"/>
</dbReference>
<feature type="domain" description="GGDEF" evidence="6">
    <location>
        <begin position="329"/>
        <end position="462"/>
    </location>
</feature>
<evidence type="ECO:0008006" key="9">
    <source>
        <dbReference type="Google" id="ProtNLM"/>
    </source>
</evidence>
<dbReference type="InterPro" id="IPR003660">
    <property type="entry name" value="HAMP_dom"/>
</dbReference>
<dbReference type="SMART" id="SM00052">
    <property type="entry name" value="EAL"/>
    <property type="match status" value="1"/>
</dbReference>
<keyword evidence="3" id="KW-0472">Membrane</keyword>
<feature type="compositionally biased region" description="Basic residues" evidence="2">
    <location>
        <begin position="727"/>
        <end position="736"/>
    </location>
</feature>
<dbReference type="EMBL" id="CP016268">
    <property type="protein sequence ID" value="ANO50277.1"/>
    <property type="molecule type" value="Genomic_DNA"/>
</dbReference>
<dbReference type="KEGG" id="woc:BA177_02725"/>
<dbReference type="STRING" id="1548547.BA177_02725"/>
<dbReference type="InterPro" id="IPR000160">
    <property type="entry name" value="GGDEF_dom"/>
</dbReference>
<evidence type="ECO:0000256" key="1">
    <source>
        <dbReference type="ARBA" id="ARBA00001946"/>
    </source>
</evidence>
<feature type="domain" description="HAMP" evidence="5">
    <location>
        <begin position="241"/>
        <end position="293"/>
    </location>
</feature>
<dbReference type="SUPFAM" id="SSF55073">
    <property type="entry name" value="Nucleotide cyclase"/>
    <property type="match status" value="1"/>
</dbReference>
<name>A0A193LCP1_9GAMM</name>
<proteinExistence type="predicted"/>
<dbReference type="NCBIfam" id="TIGR00254">
    <property type="entry name" value="GGDEF"/>
    <property type="match status" value="1"/>
</dbReference>
<evidence type="ECO:0000256" key="2">
    <source>
        <dbReference type="SAM" id="MobiDB-lite"/>
    </source>
</evidence>
<dbReference type="SMART" id="SM00267">
    <property type="entry name" value="GGDEF"/>
    <property type="match status" value="1"/>
</dbReference>
<dbReference type="FunFam" id="3.30.70.270:FF:000001">
    <property type="entry name" value="Diguanylate cyclase domain protein"/>
    <property type="match status" value="1"/>
</dbReference>
<dbReference type="InterPro" id="IPR001633">
    <property type="entry name" value="EAL_dom"/>
</dbReference>
<dbReference type="PANTHER" id="PTHR33121:SF23">
    <property type="entry name" value="CYCLIC DI-GMP PHOSPHODIESTERASE PDEB"/>
    <property type="match status" value="1"/>
</dbReference>
<dbReference type="Gene3D" id="3.30.70.270">
    <property type="match status" value="1"/>
</dbReference>
<dbReference type="GO" id="GO:0016020">
    <property type="term" value="C:membrane"/>
    <property type="evidence" value="ECO:0007669"/>
    <property type="project" value="InterPro"/>
</dbReference>
<evidence type="ECO:0000259" key="5">
    <source>
        <dbReference type="PROSITE" id="PS50885"/>
    </source>
</evidence>
<dbReference type="InterPro" id="IPR043128">
    <property type="entry name" value="Rev_trsase/Diguanyl_cyclase"/>
</dbReference>
<evidence type="ECO:0000259" key="4">
    <source>
        <dbReference type="PROSITE" id="PS50883"/>
    </source>
</evidence>
<dbReference type="CDD" id="cd01949">
    <property type="entry name" value="GGDEF"/>
    <property type="match status" value="1"/>
</dbReference>
<dbReference type="PROSITE" id="PS50883">
    <property type="entry name" value="EAL"/>
    <property type="match status" value="1"/>
</dbReference>
<feature type="transmembrane region" description="Helical" evidence="3">
    <location>
        <begin position="34"/>
        <end position="55"/>
    </location>
</feature>
<feature type="transmembrane region" description="Helical" evidence="3">
    <location>
        <begin position="220"/>
        <end position="240"/>
    </location>
</feature>
<dbReference type="RefSeq" id="WP_068612549.1">
    <property type="nucleotide sequence ID" value="NZ_CP016268.1"/>
</dbReference>
<dbReference type="SUPFAM" id="SSF141868">
    <property type="entry name" value="EAL domain-like"/>
    <property type="match status" value="1"/>
</dbReference>
<keyword evidence="3" id="KW-1133">Transmembrane helix</keyword>
<dbReference type="InterPro" id="IPR050706">
    <property type="entry name" value="Cyclic-di-GMP_PDE-like"/>
</dbReference>
<dbReference type="OrthoDB" id="9787514at2"/>
<evidence type="ECO:0000256" key="3">
    <source>
        <dbReference type="SAM" id="Phobius"/>
    </source>
</evidence>
<dbReference type="Gene3D" id="6.10.340.10">
    <property type="match status" value="1"/>
</dbReference>
<feature type="region of interest" description="Disordered" evidence="2">
    <location>
        <begin position="715"/>
        <end position="736"/>
    </location>
</feature>
<sequence length="736" mass="81995">MMRWLWALRHRDKSLEKTAALNLVAGKRVLINEILSLQILITAVIGALAIAGLYFGGQWVLQKNYSRWALQWTEELHELGAPLYLPGDETVSLRLESYIDRYPEIEKVSYFRLDGSAITSLAHKDAGYVDSDFSMSEEQLARVSALVGTEQPYLMESTLLNVRSFDIYAPIWTESIADDGLFNFDPLNVQDDNPMDLVGFVGLQLDFTEFHDNLVGNIKLATLVLLVLLVLSGFIGRLSLRRALRSISDLHYPISELAKGNLSVRFKPAAHREISEIVEALKLTAKELGERDARLLKLANHDALTGLINRRRFVEKVELLLADTKRSRSKGALLFIDLDQFKYINDTCGHPAGDRLIIKVAEQLSASVGDAGVVARFGGDEFAVLLYDVRKRETIAVGERILEEMRQLVHLEDNTTFHVHCSIGATMIRGAGGGHDDLIARADIACREAKLRGRNRLEFYKVSRHEAEQMATDVGWMRRLREAIDNDSFVLRYQAIAHVDSGEIAHHEVLLRMQAENGQLIAPDVFLPAAVRFGLMAEIDAWMIRNVIAALSTMQKDDPDLKLAINLSANAFETENLSTYVQAQLDLHNVDARKVLFEITENLAVRHLTHVEKQISSLREMGCAVALDDFGKGYSSLGHLQQLSVDYIKIDGSFIRNLAKNAVDQKMVRLIGEIGNEAGMKTVAEYVQNAASYSLLGELGIDYAQGHYVGKPLAAPSSKPVPVPLTSKRRRKSGGG</sequence>
<dbReference type="GO" id="GO:0071111">
    <property type="term" value="F:cyclic-guanylate-specific phosphodiesterase activity"/>
    <property type="evidence" value="ECO:0007669"/>
    <property type="project" value="InterPro"/>
</dbReference>
<dbReference type="GO" id="GO:0007165">
    <property type="term" value="P:signal transduction"/>
    <property type="evidence" value="ECO:0007669"/>
    <property type="project" value="InterPro"/>
</dbReference>
<dbReference type="InterPro" id="IPR029787">
    <property type="entry name" value="Nucleotide_cyclase"/>
</dbReference>
<dbReference type="Gene3D" id="3.20.20.450">
    <property type="entry name" value="EAL domain"/>
    <property type="match status" value="1"/>
</dbReference>
<keyword evidence="3" id="KW-0812">Transmembrane</keyword>
<dbReference type="AlphaFoldDB" id="A0A193LCP1"/>
<gene>
    <name evidence="7" type="ORF">BA177_02725</name>
</gene>
<feature type="domain" description="EAL" evidence="4">
    <location>
        <begin position="473"/>
        <end position="726"/>
    </location>
</feature>
<dbReference type="PROSITE" id="PS50885">
    <property type="entry name" value="HAMP"/>
    <property type="match status" value="1"/>
</dbReference>
<evidence type="ECO:0000259" key="6">
    <source>
        <dbReference type="PROSITE" id="PS50887"/>
    </source>
</evidence>
<dbReference type="Proteomes" id="UP000092695">
    <property type="component" value="Chromosome"/>
</dbReference>